<dbReference type="PANTHER" id="PTHR22972">
    <property type="entry name" value="SERINE/THREONINE PROTEIN KINASE"/>
    <property type="match status" value="1"/>
</dbReference>
<gene>
    <name evidence="20" type="ORF">Mgra_00000368</name>
</gene>
<dbReference type="Pfam" id="PF00069">
    <property type="entry name" value="Pkinase"/>
    <property type="match status" value="1"/>
</dbReference>
<dbReference type="PROSITE" id="PS50011">
    <property type="entry name" value="PROTEIN_KINASE_DOM"/>
    <property type="match status" value="1"/>
</dbReference>
<evidence type="ECO:0000256" key="13">
    <source>
        <dbReference type="ARBA" id="ARBA00022840"/>
    </source>
</evidence>
<proteinExistence type="predicted"/>
<evidence type="ECO:0000256" key="7">
    <source>
        <dbReference type="ARBA" id="ARBA00022679"/>
    </source>
</evidence>
<dbReference type="GO" id="GO:0005524">
    <property type="term" value="F:ATP binding"/>
    <property type="evidence" value="ECO:0007669"/>
    <property type="project" value="UniProtKB-KW"/>
</dbReference>
<keyword evidence="16" id="KW-0496">Mitochondrion</keyword>
<evidence type="ECO:0000256" key="12">
    <source>
        <dbReference type="ARBA" id="ARBA00022792"/>
    </source>
</evidence>
<dbReference type="InterPro" id="IPR011009">
    <property type="entry name" value="Kinase-like_dom_sf"/>
</dbReference>
<dbReference type="SUPFAM" id="SSF56112">
    <property type="entry name" value="Protein kinase-like (PK-like)"/>
    <property type="match status" value="1"/>
</dbReference>
<evidence type="ECO:0000256" key="16">
    <source>
        <dbReference type="ARBA" id="ARBA00023128"/>
    </source>
</evidence>
<dbReference type="GO" id="GO:0005829">
    <property type="term" value="C:cytosol"/>
    <property type="evidence" value="ECO:0007669"/>
    <property type="project" value="UniProtKB-SubCell"/>
</dbReference>
<keyword evidence="21" id="KW-1185">Reference proteome</keyword>
<evidence type="ECO:0000256" key="17">
    <source>
        <dbReference type="ARBA" id="ARBA00047899"/>
    </source>
</evidence>
<name>A0A8T0A3N5_9BILA</name>
<evidence type="ECO:0000259" key="19">
    <source>
        <dbReference type="PROSITE" id="PS50011"/>
    </source>
</evidence>
<dbReference type="OrthoDB" id="1405469at2759"/>
<evidence type="ECO:0000256" key="10">
    <source>
        <dbReference type="ARBA" id="ARBA00022777"/>
    </source>
</evidence>
<keyword evidence="10 20" id="KW-0418">Kinase</keyword>
<keyword evidence="12" id="KW-0472">Membrane</keyword>
<reference evidence="20" key="1">
    <citation type="journal article" date="2020" name="Ecol. Evol.">
        <title>Genome structure and content of the rice root-knot nematode (Meloidogyne graminicola).</title>
        <authorList>
            <person name="Phan N.T."/>
            <person name="Danchin E.G.J."/>
            <person name="Klopp C."/>
            <person name="Perfus-Barbeoch L."/>
            <person name="Kozlowski D.K."/>
            <person name="Koutsovoulos G.D."/>
            <person name="Lopez-Roques C."/>
            <person name="Bouchez O."/>
            <person name="Zahm M."/>
            <person name="Besnard G."/>
            <person name="Bellafiore S."/>
        </authorList>
    </citation>
    <scope>NUCLEOTIDE SEQUENCE</scope>
    <source>
        <strain evidence="20">VN-18</strain>
    </source>
</reference>
<accession>A0A8T0A3N5</accession>
<dbReference type="Proteomes" id="UP000605970">
    <property type="component" value="Unassembled WGS sequence"/>
</dbReference>
<evidence type="ECO:0000256" key="18">
    <source>
        <dbReference type="ARBA" id="ARBA00048679"/>
    </source>
</evidence>
<dbReference type="GO" id="GO:0004674">
    <property type="term" value="F:protein serine/threonine kinase activity"/>
    <property type="evidence" value="ECO:0007669"/>
    <property type="project" value="UniProtKB-KW"/>
</dbReference>
<evidence type="ECO:0000256" key="8">
    <source>
        <dbReference type="ARBA" id="ARBA00022723"/>
    </source>
</evidence>
<keyword evidence="15" id="KW-0809">Transit peptide</keyword>
<evidence type="ECO:0000313" key="21">
    <source>
        <dbReference type="Proteomes" id="UP000605970"/>
    </source>
</evidence>
<dbReference type="GO" id="GO:0005741">
    <property type="term" value="C:mitochondrial outer membrane"/>
    <property type="evidence" value="ECO:0007669"/>
    <property type="project" value="UniProtKB-SubCell"/>
</dbReference>
<evidence type="ECO:0000256" key="5">
    <source>
        <dbReference type="ARBA" id="ARBA00012513"/>
    </source>
</evidence>
<dbReference type="AlphaFoldDB" id="A0A8T0A3N5"/>
<evidence type="ECO:0000256" key="9">
    <source>
        <dbReference type="ARBA" id="ARBA00022741"/>
    </source>
</evidence>
<evidence type="ECO:0000256" key="2">
    <source>
        <dbReference type="ARBA" id="ARBA00004434"/>
    </source>
</evidence>
<dbReference type="PANTHER" id="PTHR22972:SF7">
    <property type="entry name" value="SERINE_THREONINE-PROTEIN KINASE PINK1, MITOCHONDRIAL"/>
    <property type="match status" value="1"/>
</dbReference>
<dbReference type="PROSITE" id="PS00108">
    <property type="entry name" value="PROTEIN_KINASE_ST"/>
    <property type="match status" value="1"/>
</dbReference>
<dbReference type="InterPro" id="IPR008271">
    <property type="entry name" value="Ser/Thr_kinase_AS"/>
</dbReference>
<dbReference type="InterPro" id="IPR000719">
    <property type="entry name" value="Prot_kinase_dom"/>
</dbReference>
<protein>
    <recommendedName>
        <fullName evidence="5">non-specific serine/threonine protein kinase</fullName>
        <ecNumber evidence="5">2.7.11.1</ecNumber>
    </recommendedName>
</protein>
<comment type="cofactor">
    <cofactor evidence="1">
        <name>Mg(2+)</name>
        <dbReference type="ChEBI" id="CHEBI:18420"/>
    </cofactor>
</comment>
<dbReference type="GO" id="GO:0042981">
    <property type="term" value="P:regulation of apoptotic process"/>
    <property type="evidence" value="ECO:0007669"/>
    <property type="project" value="TreeGrafter"/>
</dbReference>
<evidence type="ECO:0000256" key="14">
    <source>
        <dbReference type="ARBA" id="ARBA00022842"/>
    </source>
</evidence>
<keyword evidence="7" id="KW-0808">Transferase</keyword>
<dbReference type="GO" id="GO:0090141">
    <property type="term" value="P:positive regulation of mitochondrial fission"/>
    <property type="evidence" value="ECO:0007669"/>
    <property type="project" value="TreeGrafter"/>
</dbReference>
<keyword evidence="13" id="KW-0067">ATP-binding</keyword>
<evidence type="ECO:0000256" key="4">
    <source>
        <dbReference type="ARBA" id="ARBA00004572"/>
    </source>
</evidence>
<evidence type="ECO:0000313" key="20">
    <source>
        <dbReference type="EMBL" id="KAF7639929.1"/>
    </source>
</evidence>
<keyword evidence="14" id="KW-0460">Magnesium</keyword>
<comment type="subcellular location">
    <subcellularLocation>
        <location evidence="3">Cytoplasm</location>
        <location evidence="3">Cytosol</location>
    </subcellularLocation>
    <subcellularLocation>
        <location evidence="2">Mitochondrion inner membrane</location>
        <topology evidence="2">Single-pass membrane protein</topology>
    </subcellularLocation>
    <subcellularLocation>
        <location evidence="4">Mitochondrion outer membrane</location>
        <topology evidence="4">Single-pass membrane protein</topology>
    </subcellularLocation>
</comment>
<keyword evidence="9" id="KW-0547">Nucleotide-binding</keyword>
<dbReference type="Gene3D" id="1.10.510.10">
    <property type="entry name" value="Transferase(Phosphotransferase) domain 1"/>
    <property type="match status" value="1"/>
</dbReference>
<keyword evidence="6" id="KW-0723">Serine/threonine-protein kinase</keyword>
<evidence type="ECO:0000256" key="6">
    <source>
        <dbReference type="ARBA" id="ARBA00022527"/>
    </source>
</evidence>
<comment type="caution">
    <text evidence="20">The sequence shown here is derived from an EMBL/GenBank/DDBJ whole genome shotgun (WGS) entry which is preliminary data.</text>
</comment>
<dbReference type="InterPro" id="IPR051511">
    <property type="entry name" value="MitoQC_Scaffold_Kinases"/>
</dbReference>
<feature type="domain" description="Protein kinase" evidence="19">
    <location>
        <begin position="126"/>
        <end position="407"/>
    </location>
</feature>
<dbReference type="GO" id="GO:0046872">
    <property type="term" value="F:metal ion binding"/>
    <property type="evidence" value="ECO:0007669"/>
    <property type="project" value="UniProtKB-KW"/>
</dbReference>
<keyword evidence="12" id="KW-0999">Mitochondrion inner membrane</keyword>
<dbReference type="EC" id="2.7.11.1" evidence="5"/>
<comment type="catalytic activity">
    <reaction evidence="18">
        <text>L-seryl-[protein] + ATP = O-phospho-L-seryl-[protein] + ADP + H(+)</text>
        <dbReference type="Rhea" id="RHEA:17989"/>
        <dbReference type="Rhea" id="RHEA-COMP:9863"/>
        <dbReference type="Rhea" id="RHEA-COMP:11604"/>
        <dbReference type="ChEBI" id="CHEBI:15378"/>
        <dbReference type="ChEBI" id="CHEBI:29999"/>
        <dbReference type="ChEBI" id="CHEBI:30616"/>
        <dbReference type="ChEBI" id="CHEBI:83421"/>
        <dbReference type="ChEBI" id="CHEBI:456216"/>
        <dbReference type="EC" id="2.7.11.1"/>
    </reaction>
</comment>
<evidence type="ECO:0000256" key="15">
    <source>
        <dbReference type="ARBA" id="ARBA00022946"/>
    </source>
</evidence>
<dbReference type="EMBL" id="JABEBT010000002">
    <property type="protein sequence ID" value="KAF7639929.1"/>
    <property type="molecule type" value="Genomic_DNA"/>
</dbReference>
<evidence type="ECO:0000256" key="1">
    <source>
        <dbReference type="ARBA" id="ARBA00001946"/>
    </source>
</evidence>
<sequence length="407" mass="47802">MSIRRLNKIAFQVVLELAQRLKNVNVVENFGKVGLKILKQNRLTFRRTIFRGFRIIARQPNQLWRPFSSLHFRQHHLNQTRNGLFFFRDNRDKKDVLHTVRQLFGTNVRYNNSLNSTEMPENLDGYEIGNFIASGCNGAVFKLRLKDKSNNRESLQDDNTYKLYPLALKVLFSDDFSTPEYFIWEEMCSELIPLVKLPKTFSKGKFSSIKTLVRSHPNIIKMYTAFTDKISALPEAEKLLINKLQNRRFNLSNYLEMSNNAKTLYVVMKRIRMSKIRPRPITKNIRELGGWKSPQHILIFAPFSNSKQLSLFFRYRMTLQQYLKSYKRNYLQVRIMFGQLMEAIVFLHKNKICHRDMKSDNILLDFDFEEEVPHLVLSDFGSALSNGDWIINCSSDGEFSNLGGIWP</sequence>
<dbReference type="GO" id="GO:0000422">
    <property type="term" value="P:autophagy of mitochondrion"/>
    <property type="evidence" value="ECO:0007669"/>
    <property type="project" value="TreeGrafter"/>
</dbReference>
<evidence type="ECO:0000256" key="11">
    <source>
        <dbReference type="ARBA" id="ARBA00022787"/>
    </source>
</evidence>
<evidence type="ECO:0000256" key="3">
    <source>
        <dbReference type="ARBA" id="ARBA00004514"/>
    </source>
</evidence>
<organism evidence="20 21">
    <name type="scientific">Meloidogyne graminicola</name>
    <dbReference type="NCBI Taxonomy" id="189291"/>
    <lineage>
        <taxon>Eukaryota</taxon>
        <taxon>Metazoa</taxon>
        <taxon>Ecdysozoa</taxon>
        <taxon>Nematoda</taxon>
        <taxon>Chromadorea</taxon>
        <taxon>Rhabditida</taxon>
        <taxon>Tylenchina</taxon>
        <taxon>Tylenchomorpha</taxon>
        <taxon>Tylenchoidea</taxon>
        <taxon>Meloidogynidae</taxon>
        <taxon>Meloidogyninae</taxon>
        <taxon>Meloidogyne</taxon>
    </lineage>
</organism>
<keyword evidence="11" id="KW-1000">Mitochondrion outer membrane</keyword>
<keyword evidence="8" id="KW-0479">Metal-binding</keyword>
<comment type="catalytic activity">
    <reaction evidence="17">
        <text>L-threonyl-[protein] + ATP = O-phospho-L-threonyl-[protein] + ADP + H(+)</text>
        <dbReference type="Rhea" id="RHEA:46608"/>
        <dbReference type="Rhea" id="RHEA-COMP:11060"/>
        <dbReference type="Rhea" id="RHEA-COMP:11605"/>
        <dbReference type="ChEBI" id="CHEBI:15378"/>
        <dbReference type="ChEBI" id="CHEBI:30013"/>
        <dbReference type="ChEBI" id="CHEBI:30616"/>
        <dbReference type="ChEBI" id="CHEBI:61977"/>
        <dbReference type="ChEBI" id="CHEBI:456216"/>
        <dbReference type="EC" id="2.7.11.1"/>
    </reaction>
</comment>
<dbReference type="GO" id="GO:0005743">
    <property type="term" value="C:mitochondrial inner membrane"/>
    <property type="evidence" value="ECO:0007669"/>
    <property type="project" value="UniProtKB-SubCell"/>
</dbReference>